<protein>
    <recommendedName>
        <fullName evidence="1">Rhodanese domain-containing protein</fullName>
    </recommendedName>
</protein>
<evidence type="ECO:0000259" key="1">
    <source>
        <dbReference type="PROSITE" id="PS50206"/>
    </source>
</evidence>
<evidence type="ECO:0000313" key="3">
    <source>
        <dbReference type="Proteomes" id="UP000594263"/>
    </source>
</evidence>
<dbReference type="Proteomes" id="UP000594263">
    <property type="component" value="Unplaced"/>
</dbReference>
<dbReference type="OMA" id="FTMINPD"/>
<evidence type="ECO:0000313" key="2">
    <source>
        <dbReference type="EnsemblPlants" id="Kaladp0020s0065.1.v1.1"/>
    </source>
</evidence>
<dbReference type="GO" id="GO:0009507">
    <property type="term" value="C:chloroplast"/>
    <property type="evidence" value="ECO:0007669"/>
    <property type="project" value="TreeGrafter"/>
</dbReference>
<dbReference type="PANTHER" id="PTHR45510">
    <property type="entry name" value="RHODANESE-LIKE DOMAIN-CONTAINING PROTEIN 10"/>
    <property type="match status" value="1"/>
</dbReference>
<dbReference type="Gene3D" id="3.40.250.10">
    <property type="entry name" value="Rhodanese-like domain"/>
    <property type="match status" value="1"/>
</dbReference>
<accession>A0A7N0T3E2</accession>
<dbReference type="InterPro" id="IPR044614">
    <property type="entry name" value="STR10"/>
</dbReference>
<sequence length="217" mass="23878">MAVQLNNSPNSVISLHPKRSCRTISHRANAVSLVKAASSNGLQLIKSGKLRPVVPKEAEAIIESEGFVLLDVRPTWEREKAHVAGTPHVPLFLKDEDSSPLTLLKKWVHFGYIGCWTGQQFTTINQDFVQQVEKVIPDKTSKVLVACGEGLRSLMAASRLHECGYRNLGWLAGGFNRAGDGDFKTIEGEEKLQYAAIGGASYYFLKVLIFLQAVGRN</sequence>
<dbReference type="Gramene" id="Kaladp0020s0065.1.v1.1">
    <property type="protein sequence ID" value="Kaladp0020s0065.1.v1.1"/>
    <property type="gene ID" value="Kaladp0020s0065.v1.1"/>
</dbReference>
<dbReference type="AlphaFoldDB" id="A0A7N0T3E2"/>
<organism evidence="2 3">
    <name type="scientific">Kalanchoe fedtschenkoi</name>
    <name type="common">Lavender scallops</name>
    <name type="synonym">South American air plant</name>
    <dbReference type="NCBI Taxonomy" id="63787"/>
    <lineage>
        <taxon>Eukaryota</taxon>
        <taxon>Viridiplantae</taxon>
        <taxon>Streptophyta</taxon>
        <taxon>Embryophyta</taxon>
        <taxon>Tracheophyta</taxon>
        <taxon>Spermatophyta</taxon>
        <taxon>Magnoliopsida</taxon>
        <taxon>eudicotyledons</taxon>
        <taxon>Gunneridae</taxon>
        <taxon>Pentapetalae</taxon>
        <taxon>Saxifragales</taxon>
        <taxon>Crassulaceae</taxon>
        <taxon>Kalanchoe</taxon>
    </lineage>
</organism>
<dbReference type="SUPFAM" id="SSF52821">
    <property type="entry name" value="Rhodanese/Cell cycle control phosphatase"/>
    <property type="match status" value="1"/>
</dbReference>
<reference evidence="2" key="1">
    <citation type="submission" date="2021-01" db="UniProtKB">
        <authorList>
            <consortium name="EnsemblPlants"/>
        </authorList>
    </citation>
    <scope>IDENTIFICATION</scope>
</reference>
<dbReference type="InterPro" id="IPR036873">
    <property type="entry name" value="Rhodanese-like_dom_sf"/>
</dbReference>
<name>A0A7N0T3E2_KALFE</name>
<proteinExistence type="predicted"/>
<dbReference type="EnsemblPlants" id="Kaladp0020s0065.1.v1.1">
    <property type="protein sequence ID" value="Kaladp0020s0065.1.v1.1"/>
    <property type="gene ID" value="Kaladp0020s0065.v1.1"/>
</dbReference>
<dbReference type="SMART" id="SM00450">
    <property type="entry name" value="RHOD"/>
    <property type="match status" value="1"/>
</dbReference>
<feature type="domain" description="Rhodanese" evidence="1">
    <location>
        <begin position="63"/>
        <end position="187"/>
    </location>
</feature>
<dbReference type="PANTHER" id="PTHR45510:SF1">
    <property type="entry name" value="RHODANESE-LIKE DOMAIN-CONTAINING PROTEIN 10"/>
    <property type="match status" value="1"/>
</dbReference>
<dbReference type="PROSITE" id="PS50206">
    <property type="entry name" value="RHODANESE_3"/>
    <property type="match status" value="1"/>
</dbReference>
<dbReference type="FunFam" id="3.40.250.10:FF:000047">
    <property type="entry name" value="Rhodanese-like domain-containing protein 10"/>
    <property type="match status" value="1"/>
</dbReference>
<dbReference type="Pfam" id="PF00581">
    <property type="entry name" value="Rhodanese"/>
    <property type="match status" value="1"/>
</dbReference>
<dbReference type="CDD" id="cd00158">
    <property type="entry name" value="RHOD"/>
    <property type="match status" value="1"/>
</dbReference>
<keyword evidence="3" id="KW-1185">Reference proteome</keyword>
<dbReference type="InterPro" id="IPR001763">
    <property type="entry name" value="Rhodanese-like_dom"/>
</dbReference>